<sequence>MSGDSDSIRAEMDWGGGAAGTTLSSQECVPPVSGALRFEGIDFFWELLA</sequence>
<keyword evidence="3" id="KW-1185">Reference proteome</keyword>
<dbReference type="KEGG" id="ttf:THTE_1432"/>
<evidence type="ECO:0000313" key="2">
    <source>
        <dbReference type="EMBL" id="ASV74034.1"/>
    </source>
</evidence>
<feature type="compositionally biased region" description="Basic and acidic residues" evidence="1">
    <location>
        <begin position="1"/>
        <end position="12"/>
    </location>
</feature>
<evidence type="ECO:0000256" key="1">
    <source>
        <dbReference type="SAM" id="MobiDB-lite"/>
    </source>
</evidence>
<proteinExistence type="predicted"/>
<organism evidence="2 3">
    <name type="scientific">Thermogutta terrifontis</name>
    <dbReference type="NCBI Taxonomy" id="1331910"/>
    <lineage>
        <taxon>Bacteria</taxon>
        <taxon>Pseudomonadati</taxon>
        <taxon>Planctomycetota</taxon>
        <taxon>Planctomycetia</taxon>
        <taxon>Pirellulales</taxon>
        <taxon>Thermoguttaceae</taxon>
        <taxon>Thermogutta</taxon>
    </lineage>
</organism>
<evidence type="ECO:0000313" key="3">
    <source>
        <dbReference type="Proteomes" id="UP000215086"/>
    </source>
</evidence>
<dbReference type="EMBL" id="CP018477">
    <property type="protein sequence ID" value="ASV74034.1"/>
    <property type="molecule type" value="Genomic_DNA"/>
</dbReference>
<feature type="region of interest" description="Disordered" evidence="1">
    <location>
        <begin position="1"/>
        <end position="25"/>
    </location>
</feature>
<name>A0A286RDJ5_9BACT</name>
<accession>A0A286RDJ5</accession>
<gene>
    <name evidence="2" type="ORF">THTE_1432</name>
</gene>
<reference evidence="2 3" key="1">
    <citation type="journal article" name="Front. Microbiol.">
        <title>Sugar Metabolism of the First Thermophilic Planctomycete Thermogutta terrifontis: Comparative Genomic and Transcriptomic Approaches.</title>
        <authorList>
            <person name="Elcheninov A.G."/>
            <person name="Menzel P."/>
            <person name="Gudbergsdottir S.R."/>
            <person name="Slesarev A.I."/>
            <person name="Kadnikov V.V."/>
            <person name="Krogh A."/>
            <person name="Bonch-Osmolovskaya E.A."/>
            <person name="Peng X."/>
            <person name="Kublanov I.V."/>
        </authorList>
    </citation>
    <scope>NUCLEOTIDE SEQUENCE [LARGE SCALE GENOMIC DNA]</scope>
    <source>
        <strain evidence="2 3">R1</strain>
    </source>
</reference>
<protein>
    <submittedName>
        <fullName evidence="2">Uncharacterized protein</fullName>
    </submittedName>
</protein>
<dbReference type="AlphaFoldDB" id="A0A286RDJ5"/>
<dbReference type="Proteomes" id="UP000215086">
    <property type="component" value="Chromosome"/>
</dbReference>